<evidence type="ECO:0000313" key="2">
    <source>
        <dbReference type="EMBL" id="MBB4980445.1"/>
    </source>
</evidence>
<feature type="compositionally biased region" description="Basic and acidic residues" evidence="1">
    <location>
        <begin position="1"/>
        <end position="12"/>
    </location>
</feature>
<proteinExistence type="predicted"/>
<accession>A0A7W7TYT8</accession>
<sequence length="37" mass="4213">MRAGHEAQREMFEDPPVFSSCEQHARSTGFPRRPAPV</sequence>
<name>A0A7W7TYT8_9ACTN</name>
<keyword evidence="3" id="KW-1185">Reference proteome</keyword>
<evidence type="ECO:0000256" key="1">
    <source>
        <dbReference type="SAM" id="MobiDB-lite"/>
    </source>
</evidence>
<comment type="caution">
    <text evidence="2">The sequence shown here is derived from an EMBL/GenBank/DDBJ whole genome shotgun (WGS) entry which is preliminary data.</text>
</comment>
<evidence type="ECO:0000313" key="3">
    <source>
        <dbReference type="Proteomes" id="UP000582643"/>
    </source>
</evidence>
<dbReference type="AlphaFoldDB" id="A0A7W7TYT8"/>
<protein>
    <submittedName>
        <fullName evidence="2">Uncharacterized protein</fullName>
    </submittedName>
</protein>
<dbReference type="Proteomes" id="UP000582643">
    <property type="component" value="Unassembled WGS sequence"/>
</dbReference>
<gene>
    <name evidence="2" type="ORF">GGE06_001353</name>
</gene>
<dbReference type="EMBL" id="JACHJY010000002">
    <property type="protein sequence ID" value="MBB4980445.1"/>
    <property type="molecule type" value="Genomic_DNA"/>
</dbReference>
<feature type="region of interest" description="Disordered" evidence="1">
    <location>
        <begin position="1"/>
        <end position="37"/>
    </location>
</feature>
<organism evidence="2 3">
    <name type="scientific">Streptomyces nymphaeiformis</name>
    <dbReference type="NCBI Taxonomy" id="2663842"/>
    <lineage>
        <taxon>Bacteria</taxon>
        <taxon>Bacillati</taxon>
        <taxon>Actinomycetota</taxon>
        <taxon>Actinomycetes</taxon>
        <taxon>Kitasatosporales</taxon>
        <taxon>Streptomycetaceae</taxon>
        <taxon>Streptomyces</taxon>
    </lineage>
</organism>
<reference evidence="2 3" key="1">
    <citation type="submission" date="2020-08" db="EMBL/GenBank/DDBJ databases">
        <title>Genomic Encyclopedia of Type Strains, Phase III (KMG-III): the genomes of soil and plant-associated and newly described type strains.</title>
        <authorList>
            <person name="Whitman W."/>
        </authorList>
    </citation>
    <scope>NUCLEOTIDE SEQUENCE [LARGE SCALE GENOMIC DNA]</scope>
    <source>
        <strain evidence="2 3">SFB5A</strain>
    </source>
</reference>